<dbReference type="PROSITE" id="PS50835">
    <property type="entry name" value="IG_LIKE"/>
    <property type="match status" value="1"/>
</dbReference>
<keyword evidence="6" id="KW-1185">Reference proteome</keyword>
<dbReference type="GO" id="GO:0001916">
    <property type="term" value="P:positive regulation of T cell mediated cytotoxicity"/>
    <property type="evidence" value="ECO:0007669"/>
    <property type="project" value="TreeGrafter"/>
</dbReference>
<keyword evidence="3" id="KW-0732">Signal</keyword>
<dbReference type="Gene3D" id="3.30.500.10">
    <property type="entry name" value="MHC class I-like antigen recognition-like"/>
    <property type="match status" value="1"/>
</dbReference>
<evidence type="ECO:0000256" key="1">
    <source>
        <dbReference type="ARBA" id="ARBA00023180"/>
    </source>
</evidence>
<dbReference type="GO" id="GO:0048007">
    <property type="term" value="P:antigen processing and presentation, exogenous lipid antigen via MHC class Ib"/>
    <property type="evidence" value="ECO:0007669"/>
    <property type="project" value="TreeGrafter"/>
</dbReference>
<dbReference type="AlphaFoldDB" id="A0A8B9ELP1"/>
<dbReference type="Pfam" id="PF16497">
    <property type="entry name" value="MHC_I_3"/>
    <property type="match status" value="1"/>
</dbReference>
<dbReference type="SUPFAM" id="SSF54452">
    <property type="entry name" value="MHC antigen-recognition domain"/>
    <property type="match status" value="1"/>
</dbReference>
<dbReference type="PANTHER" id="PTHR16675">
    <property type="entry name" value="MHC CLASS I-RELATED"/>
    <property type="match status" value="1"/>
</dbReference>
<dbReference type="Pfam" id="PF07654">
    <property type="entry name" value="C1-set"/>
    <property type="match status" value="1"/>
</dbReference>
<evidence type="ECO:0000256" key="2">
    <source>
        <dbReference type="SAM" id="Phobius"/>
    </source>
</evidence>
<keyword evidence="1" id="KW-0325">Glycoprotein</keyword>
<dbReference type="SUPFAM" id="SSF48726">
    <property type="entry name" value="Immunoglobulin"/>
    <property type="match status" value="1"/>
</dbReference>
<dbReference type="Ensembl" id="ENSACDT00005028567.1">
    <property type="protein sequence ID" value="ENSACDP00005023895.1"/>
    <property type="gene ID" value="ENSACDG00005017346.1"/>
</dbReference>
<dbReference type="GO" id="GO:0006955">
    <property type="term" value="P:immune response"/>
    <property type="evidence" value="ECO:0007669"/>
    <property type="project" value="TreeGrafter"/>
</dbReference>
<dbReference type="PROSITE" id="PS00290">
    <property type="entry name" value="IG_MHC"/>
    <property type="match status" value="1"/>
</dbReference>
<reference evidence="5" key="1">
    <citation type="submission" date="2025-08" db="UniProtKB">
        <authorList>
            <consortium name="Ensembl"/>
        </authorList>
    </citation>
    <scope>IDENTIFICATION</scope>
</reference>
<feature type="chain" id="PRO_5034436021" description="Ig-like domain-containing protein" evidence="3">
    <location>
        <begin position="38"/>
        <end position="430"/>
    </location>
</feature>
<evidence type="ECO:0000313" key="5">
    <source>
        <dbReference type="Ensembl" id="ENSACDP00005023895.1"/>
    </source>
</evidence>
<dbReference type="GO" id="GO:0048006">
    <property type="term" value="P:antigen processing and presentation, endogenous lipid antigen via MHC class Ib"/>
    <property type="evidence" value="ECO:0007669"/>
    <property type="project" value="TreeGrafter"/>
</dbReference>
<dbReference type="InterPro" id="IPR013783">
    <property type="entry name" value="Ig-like_fold"/>
</dbReference>
<dbReference type="InterPro" id="IPR037055">
    <property type="entry name" value="MHC_I-like_Ag-recog_sf"/>
</dbReference>
<dbReference type="InterPro" id="IPR011162">
    <property type="entry name" value="MHC_I/II-like_Ag-recog"/>
</dbReference>
<dbReference type="InterPro" id="IPR003006">
    <property type="entry name" value="Ig/MHC_CS"/>
</dbReference>
<dbReference type="GO" id="GO:0030883">
    <property type="term" value="F:endogenous lipid antigen binding"/>
    <property type="evidence" value="ECO:0007669"/>
    <property type="project" value="TreeGrafter"/>
</dbReference>
<dbReference type="Proteomes" id="UP000694521">
    <property type="component" value="Unplaced"/>
</dbReference>
<dbReference type="InterPro" id="IPR011161">
    <property type="entry name" value="MHC_I-like_Ag-recog"/>
</dbReference>
<dbReference type="InterPro" id="IPR003597">
    <property type="entry name" value="Ig_C1-set"/>
</dbReference>
<dbReference type="InterPro" id="IPR007110">
    <property type="entry name" value="Ig-like_dom"/>
</dbReference>
<feature type="domain" description="Ig-like" evidence="4">
    <location>
        <begin position="230"/>
        <end position="310"/>
    </location>
</feature>
<evidence type="ECO:0000313" key="6">
    <source>
        <dbReference type="Proteomes" id="UP000694521"/>
    </source>
</evidence>
<proteinExistence type="predicted"/>
<dbReference type="InterPro" id="IPR036179">
    <property type="entry name" value="Ig-like_dom_sf"/>
</dbReference>
<organism evidence="5 6">
    <name type="scientific">Anser cygnoides</name>
    <name type="common">Swan goose</name>
    <dbReference type="NCBI Taxonomy" id="8845"/>
    <lineage>
        <taxon>Eukaryota</taxon>
        <taxon>Metazoa</taxon>
        <taxon>Chordata</taxon>
        <taxon>Craniata</taxon>
        <taxon>Vertebrata</taxon>
        <taxon>Euteleostomi</taxon>
        <taxon>Archelosauria</taxon>
        <taxon>Archosauria</taxon>
        <taxon>Dinosauria</taxon>
        <taxon>Saurischia</taxon>
        <taxon>Theropoda</taxon>
        <taxon>Coelurosauria</taxon>
        <taxon>Aves</taxon>
        <taxon>Neognathae</taxon>
        <taxon>Galloanserae</taxon>
        <taxon>Anseriformes</taxon>
        <taxon>Anatidae</taxon>
        <taxon>Anserinae</taxon>
        <taxon>Anser</taxon>
    </lineage>
</organism>
<evidence type="ECO:0000256" key="3">
    <source>
        <dbReference type="SAM" id="SignalP"/>
    </source>
</evidence>
<feature type="transmembrane region" description="Helical" evidence="2">
    <location>
        <begin position="326"/>
        <end position="352"/>
    </location>
</feature>
<sequence>MSASSSRHPDCFSLTPSTMRPHHLLFLLLILFCRTWAEPEAPSPLPAESQLFQLLQTFLLPSADSTEVAGVAVLADMIVYSLDPDTWNVHICYPWVHQAMAEGDVAKLMSSFKLGERNVIRFMHEMVKQVQAEYPVVFQLRAGCELHPNGTSRAFAKVGEGGRDLVEYEVGRGYWALQQSTLLAKLVGQSLNGMMAVTEMVEHLLYKSCPSHLRALCRHGRADLERQEPPTATVFARTAGPAQLLLVCRITGFYPRPISVAWLRDGHEVPPGPALNTSAVLPNANLTYQVYSVLTVAPRDGHSYACRVRHRSLGTRSLLIPWENPIVTPTVIIVIVVLVLAVAIAIGAAWWWRYRHFLILCEAVPVLKEALLPTASRTRRTDDRSKLFQNQESFTPGRIPVLVPPLAQNNKFVQAKSGTRREAAVSRHVL</sequence>
<dbReference type="GO" id="GO:0030884">
    <property type="term" value="F:exogenous lipid antigen binding"/>
    <property type="evidence" value="ECO:0007669"/>
    <property type="project" value="TreeGrafter"/>
</dbReference>
<reference evidence="5" key="2">
    <citation type="submission" date="2025-09" db="UniProtKB">
        <authorList>
            <consortium name="Ensembl"/>
        </authorList>
    </citation>
    <scope>IDENTIFICATION</scope>
</reference>
<dbReference type="PANTHER" id="PTHR16675:SF160">
    <property type="entry name" value="T-CELL SURFACE GLYCOPROTEIN CD1A"/>
    <property type="match status" value="1"/>
</dbReference>
<dbReference type="GO" id="GO:0005615">
    <property type="term" value="C:extracellular space"/>
    <property type="evidence" value="ECO:0007669"/>
    <property type="project" value="TreeGrafter"/>
</dbReference>
<dbReference type="SMART" id="SM00407">
    <property type="entry name" value="IGc1"/>
    <property type="match status" value="1"/>
</dbReference>
<dbReference type="Gene3D" id="2.60.40.10">
    <property type="entry name" value="Immunoglobulins"/>
    <property type="match status" value="1"/>
</dbReference>
<gene>
    <name evidence="5" type="primary">LOC106049857</name>
</gene>
<keyword evidence="2" id="KW-0812">Transmembrane</keyword>
<accession>A0A8B9ELP1</accession>
<dbReference type="InterPro" id="IPR050208">
    <property type="entry name" value="MHC_class-I_related"/>
</dbReference>
<dbReference type="GO" id="GO:0009897">
    <property type="term" value="C:external side of plasma membrane"/>
    <property type="evidence" value="ECO:0007669"/>
    <property type="project" value="TreeGrafter"/>
</dbReference>
<keyword evidence="2" id="KW-0472">Membrane</keyword>
<feature type="signal peptide" evidence="3">
    <location>
        <begin position="1"/>
        <end position="37"/>
    </location>
</feature>
<keyword evidence="2" id="KW-1133">Transmembrane helix</keyword>
<dbReference type="GO" id="GO:0071723">
    <property type="term" value="F:lipopeptide binding"/>
    <property type="evidence" value="ECO:0007669"/>
    <property type="project" value="TreeGrafter"/>
</dbReference>
<protein>
    <recommendedName>
        <fullName evidence="4">Ig-like domain-containing protein</fullName>
    </recommendedName>
</protein>
<evidence type="ECO:0000259" key="4">
    <source>
        <dbReference type="PROSITE" id="PS50835"/>
    </source>
</evidence>
<name>A0A8B9ELP1_ANSCY</name>